<protein>
    <submittedName>
        <fullName evidence="1">Uncharacterized protein</fullName>
    </submittedName>
</protein>
<evidence type="ECO:0000313" key="4">
    <source>
        <dbReference type="Proteomes" id="UP001183604"/>
    </source>
</evidence>
<reference evidence="1" key="1">
    <citation type="submission" date="2022-12" db="EMBL/GenBank/DDBJ databases">
        <title>Gycomyces niveus sp.nov., a novel actinomycete isolated from soil in Shouguang.</title>
        <authorList>
            <person name="Yang X."/>
        </authorList>
    </citation>
    <scope>NUCLEOTIDE SEQUENCE</scope>
    <source>
        <strain evidence="1">DSM 44724</strain>
    </source>
</reference>
<keyword evidence="4" id="KW-1185">Reference proteome</keyword>
<dbReference type="EMBL" id="JAVDYD010000001">
    <property type="protein sequence ID" value="MDR7336749.1"/>
    <property type="molecule type" value="Genomic_DNA"/>
</dbReference>
<accession>A0A9X3PKK6</accession>
<proteinExistence type="predicted"/>
<sequence length="163" mass="18419">MDVILQQVQTTWTKASRGGPLAAIRNAAPVGFPLPSTVPPLVHQAWMCEAEDFRPLHRSGAGLPEPTGNSRARFQVEGDGRLRVQLELAPSGIPHRKRRPPAVRLDRGEWLRWQINYRFATSGTRGDQWTYRLDTLNIAFGEVPADRFTSDPARLVDERTRLR</sequence>
<reference evidence="2 4" key="2">
    <citation type="submission" date="2023-07" db="EMBL/GenBank/DDBJ databases">
        <title>Sequencing the genomes of 1000 actinobacteria strains.</title>
        <authorList>
            <person name="Klenk H.-P."/>
        </authorList>
    </citation>
    <scope>NUCLEOTIDE SEQUENCE [LARGE SCALE GENOMIC DNA]</scope>
    <source>
        <strain evidence="2 4">DSM 44724</strain>
    </source>
</reference>
<gene>
    <name evidence="2" type="ORF">J2S69_000468</name>
    <name evidence="1" type="ORF">O2L01_19105</name>
</gene>
<name>A0A9X3PKK6_9ACTN</name>
<evidence type="ECO:0000313" key="3">
    <source>
        <dbReference type="Proteomes" id="UP001145799"/>
    </source>
</evidence>
<evidence type="ECO:0000313" key="2">
    <source>
        <dbReference type="EMBL" id="MDR7336749.1"/>
    </source>
</evidence>
<dbReference type="Proteomes" id="UP001145799">
    <property type="component" value="Unassembled WGS sequence"/>
</dbReference>
<comment type="caution">
    <text evidence="1">The sequence shown here is derived from an EMBL/GenBank/DDBJ whole genome shotgun (WGS) entry which is preliminary data.</text>
</comment>
<evidence type="ECO:0000313" key="1">
    <source>
        <dbReference type="EMBL" id="MDA1387114.1"/>
    </source>
</evidence>
<dbReference type="Proteomes" id="UP001183604">
    <property type="component" value="Unassembled WGS sequence"/>
</dbReference>
<dbReference type="AlphaFoldDB" id="A0A9X3PKK6"/>
<dbReference type="RefSeq" id="WP_270123610.1">
    <property type="nucleotide sequence ID" value="NZ_BAAAOM010000002.1"/>
</dbReference>
<organism evidence="1 3">
    <name type="scientific">Glycomyces lechevalierae</name>
    <dbReference type="NCBI Taxonomy" id="256034"/>
    <lineage>
        <taxon>Bacteria</taxon>
        <taxon>Bacillati</taxon>
        <taxon>Actinomycetota</taxon>
        <taxon>Actinomycetes</taxon>
        <taxon>Glycomycetales</taxon>
        <taxon>Glycomycetaceae</taxon>
        <taxon>Glycomyces</taxon>
    </lineage>
</organism>
<dbReference type="EMBL" id="JAPZVQ010000013">
    <property type="protein sequence ID" value="MDA1387114.1"/>
    <property type="molecule type" value="Genomic_DNA"/>
</dbReference>